<name>A0A939DNB4_9ALTE</name>
<protein>
    <recommendedName>
        <fullName evidence="3">Prokaryotic glutathione synthetase ATP-binding domain-containing protein</fullName>
    </recommendedName>
</protein>
<gene>
    <name evidence="1" type="ORF">J0A66_10885</name>
</gene>
<evidence type="ECO:0000313" key="1">
    <source>
        <dbReference type="EMBL" id="MBN7825729.1"/>
    </source>
</evidence>
<dbReference type="AlphaFoldDB" id="A0A939DNB4"/>
<dbReference type="Gene3D" id="3.40.50.20">
    <property type="match status" value="1"/>
</dbReference>
<dbReference type="InterPro" id="IPR053191">
    <property type="entry name" value="DcsG_Biosynth_Enzyme"/>
</dbReference>
<dbReference type="InterPro" id="IPR013815">
    <property type="entry name" value="ATP_grasp_subdomain_1"/>
</dbReference>
<dbReference type="GO" id="GO:0005524">
    <property type="term" value="F:ATP binding"/>
    <property type="evidence" value="ECO:0007669"/>
    <property type="project" value="InterPro"/>
</dbReference>
<organism evidence="1 2">
    <name type="scientific">Bowmanella dokdonensis</name>
    <dbReference type="NCBI Taxonomy" id="751969"/>
    <lineage>
        <taxon>Bacteria</taxon>
        <taxon>Pseudomonadati</taxon>
        <taxon>Pseudomonadota</taxon>
        <taxon>Gammaproteobacteria</taxon>
        <taxon>Alteromonadales</taxon>
        <taxon>Alteromonadaceae</taxon>
        <taxon>Bowmanella</taxon>
    </lineage>
</organism>
<dbReference type="GO" id="GO:0003824">
    <property type="term" value="F:catalytic activity"/>
    <property type="evidence" value="ECO:0007669"/>
    <property type="project" value="UniProtKB-ARBA"/>
</dbReference>
<dbReference type="Gene3D" id="3.30.470.20">
    <property type="entry name" value="ATP-grasp fold, B domain"/>
    <property type="match status" value="1"/>
</dbReference>
<sequence length="296" mass="34162">MKRCAILSMDSLEGYFVYDHLLEEPMSEAGWQLQTLSWREKDVDWNQFDVVLIRSPWDYQKDAKAFLSCLQRIEASSAVLENPLALVRWNIDKAYLREIEQKGIPVVPTLWQSRFDLQTVQRAFTHFDTDELIIKPLVSANADDTFRLDSSTLQACAGQLAEVFCQRKHMIQPFLNTVIDEGEYSLFYFGGQYSHAIIKRPKEADFRVQEEHGGRLESIEPTPELLTLAERTLAAIPYPPLYARLDFIRHGPGFAVMELELIEPSLYFNMDEESPRRFSRAFVEKFGPGQPACLSR</sequence>
<dbReference type="PANTHER" id="PTHR39217:SF1">
    <property type="entry name" value="GLUTATHIONE SYNTHETASE"/>
    <property type="match status" value="1"/>
</dbReference>
<accession>A0A939DNB4</accession>
<dbReference type="SUPFAM" id="SSF56059">
    <property type="entry name" value="Glutathione synthetase ATP-binding domain-like"/>
    <property type="match status" value="1"/>
</dbReference>
<comment type="caution">
    <text evidence="1">The sequence shown here is derived from an EMBL/GenBank/DDBJ whole genome shotgun (WGS) entry which is preliminary data.</text>
</comment>
<dbReference type="Proteomes" id="UP000664654">
    <property type="component" value="Unassembled WGS sequence"/>
</dbReference>
<dbReference type="EMBL" id="JAFKCV010000005">
    <property type="protein sequence ID" value="MBN7825729.1"/>
    <property type="molecule type" value="Genomic_DNA"/>
</dbReference>
<dbReference type="PANTHER" id="PTHR39217">
    <property type="match status" value="1"/>
</dbReference>
<dbReference type="Gene3D" id="3.30.1490.20">
    <property type="entry name" value="ATP-grasp fold, A domain"/>
    <property type="match status" value="1"/>
</dbReference>
<reference evidence="1" key="1">
    <citation type="submission" date="2021-03" db="EMBL/GenBank/DDBJ databases">
        <title>novel species isolated from a fishpond in China.</title>
        <authorList>
            <person name="Lu H."/>
            <person name="Cai Z."/>
        </authorList>
    </citation>
    <scope>NUCLEOTIDE SEQUENCE</scope>
    <source>
        <strain evidence="1">JCM 30855</strain>
    </source>
</reference>
<evidence type="ECO:0000313" key="2">
    <source>
        <dbReference type="Proteomes" id="UP000664654"/>
    </source>
</evidence>
<keyword evidence="2" id="KW-1185">Reference proteome</keyword>
<proteinExistence type="predicted"/>
<evidence type="ECO:0008006" key="3">
    <source>
        <dbReference type="Google" id="ProtNLM"/>
    </source>
</evidence>
<dbReference type="RefSeq" id="WP_206573842.1">
    <property type="nucleotide sequence ID" value="NZ_JAFKCV010000005.1"/>
</dbReference>